<dbReference type="AlphaFoldDB" id="A0A0N4VWX1"/>
<keyword evidence="2" id="KW-1185">Reference proteome</keyword>
<evidence type="ECO:0000313" key="2">
    <source>
        <dbReference type="Proteomes" id="UP000268014"/>
    </source>
</evidence>
<dbReference type="Proteomes" id="UP000268014">
    <property type="component" value="Unassembled WGS sequence"/>
</dbReference>
<evidence type="ECO:0000313" key="3">
    <source>
        <dbReference type="WBParaSite" id="HPLM_0000179101-mRNA-1"/>
    </source>
</evidence>
<reference evidence="3" key="1">
    <citation type="submission" date="2017-02" db="UniProtKB">
        <authorList>
            <consortium name="WormBaseParasite"/>
        </authorList>
    </citation>
    <scope>IDENTIFICATION</scope>
</reference>
<proteinExistence type="predicted"/>
<reference evidence="1 2" key="2">
    <citation type="submission" date="2018-11" db="EMBL/GenBank/DDBJ databases">
        <authorList>
            <consortium name="Pathogen Informatics"/>
        </authorList>
    </citation>
    <scope>NUCLEOTIDE SEQUENCE [LARGE SCALE GENOMIC DNA]</scope>
    <source>
        <strain evidence="1 2">MHpl1</strain>
    </source>
</reference>
<name>A0A0N4VWX1_HAEPC</name>
<evidence type="ECO:0000313" key="1">
    <source>
        <dbReference type="EMBL" id="VDO11340.1"/>
    </source>
</evidence>
<dbReference type="EMBL" id="UZAF01002735">
    <property type="protein sequence ID" value="VDO11340.1"/>
    <property type="molecule type" value="Genomic_DNA"/>
</dbReference>
<dbReference type="WBParaSite" id="HPLM_0000179101-mRNA-1">
    <property type="protein sequence ID" value="HPLM_0000179101-mRNA-1"/>
    <property type="gene ID" value="HPLM_0000179101"/>
</dbReference>
<protein>
    <submittedName>
        <fullName evidence="1 3">Uncharacterized protein</fullName>
    </submittedName>
</protein>
<accession>A0A0N4VWX1</accession>
<gene>
    <name evidence="1" type="ORF">HPLM_LOCUS1789</name>
</gene>
<sequence>MTTQAVLRRPLKPHPYAISLPTTNLLPFFPTVAGYHLVPLNRYSIKMIFRQFPHDWNTLSRNSLLELIVSLSRKCWPPQAVPIVFHC</sequence>
<organism evidence="3">
    <name type="scientific">Haemonchus placei</name>
    <name type="common">Barber's pole worm</name>
    <dbReference type="NCBI Taxonomy" id="6290"/>
    <lineage>
        <taxon>Eukaryota</taxon>
        <taxon>Metazoa</taxon>
        <taxon>Ecdysozoa</taxon>
        <taxon>Nematoda</taxon>
        <taxon>Chromadorea</taxon>
        <taxon>Rhabditida</taxon>
        <taxon>Rhabditina</taxon>
        <taxon>Rhabditomorpha</taxon>
        <taxon>Strongyloidea</taxon>
        <taxon>Trichostrongylidae</taxon>
        <taxon>Haemonchus</taxon>
    </lineage>
</organism>